<evidence type="ECO:0000313" key="3">
    <source>
        <dbReference type="Proteomes" id="UP001443914"/>
    </source>
</evidence>
<evidence type="ECO:0000256" key="1">
    <source>
        <dbReference type="SAM" id="MobiDB-lite"/>
    </source>
</evidence>
<comment type="caution">
    <text evidence="2">The sequence shown here is derived from an EMBL/GenBank/DDBJ whole genome shotgun (WGS) entry which is preliminary data.</text>
</comment>
<evidence type="ECO:0000313" key="2">
    <source>
        <dbReference type="EMBL" id="KAK9669958.1"/>
    </source>
</evidence>
<sequence>MFESPYREVCSACKVRIQDNAHGRRDIRRTVKPNVRGERRCIGRGHKPASEQEASEANEWRHTISEISW</sequence>
<keyword evidence="3" id="KW-1185">Reference proteome</keyword>
<gene>
    <name evidence="2" type="ORF">RND81_13G166500</name>
</gene>
<organism evidence="2 3">
    <name type="scientific">Saponaria officinalis</name>
    <name type="common">Common soapwort</name>
    <name type="synonym">Lychnis saponaria</name>
    <dbReference type="NCBI Taxonomy" id="3572"/>
    <lineage>
        <taxon>Eukaryota</taxon>
        <taxon>Viridiplantae</taxon>
        <taxon>Streptophyta</taxon>
        <taxon>Embryophyta</taxon>
        <taxon>Tracheophyta</taxon>
        <taxon>Spermatophyta</taxon>
        <taxon>Magnoliopsida</taxon>
        <taxon>eudicotyledons</taxon>
        <taxon>Gunneridae</taxon>
        <taxon>Pentapetalae</taxon>
        <taxon>Caryophyllales</taxon>
        <taxon>Caryophyllaceae</taxon>
        <taxon>Caryophylleae</taxon>
        <taxon>Saponaria</taxon>
    </lineage>
</organism>
<feature type="compositionally biased region" description="Basic and acidic residues" evidence="1">
    <location>
        <begin position="58"/>
        <end position="69"/>
    </location>
</feature>
<protein>
    <submittedName>
        <fullName evidence="2">Uncharacterized protein</fullName>
    </submittedName>
</protein>
<dbReference type="Proteomes" id="UP001443914">
    <property type="component" value="Unassembled WGS sequence"/>
</dbReference>
<dbReference type="EMBL" id="JBDFQZ010000013">
    <property type="protein sequence ID" value="KAK9669958.1"/>
    <property type="molecule type" value="Genomic_DNA"/>
</dbReference>
<name>A0AAW1GYM7_SAPOF</name>
<proteinExistence type="predicted"/>
<reference evidence="2" key="1">
    <citation type="submission" date="2024-03" db="EMBL/GenBank/DDBJ databases">
        <title>WGS assembly of Saponaria officinalis var. Norfolk2.</title>
        <authorList>
            <person name="Jenkins J."/>
            <person name="Shu S."/>
            <person name="Grimwood J."/>
            <person name="Barry K."/>
            <person name="Goodstein D."/>
            <person name="Schmutz J."/>
            <person name="Leebens-Mack J."/>
            <person name="Osbourn A."/>
        </authorList>
    </citation>
    <scope>NUCLEOTIDE SEQUENCE [LARGE SCALE GENOMIC DNA]</scope>
    <source>
        <strain evidence="2">JIC</strain>
    </source>
</reference>
<dbReference type="AlphaFoldDB" id="A0AAW1GYM7"/>
<accession>A0AAW1GYM7</accession>
<feature type="region of interest" description="Disordered" evidence="1">
    <location>
        <begin position="40"/>
        <end position="69"/>
    </location>
</feature>